<feature type="region of interest" description="Disordered" evidence="4">
    <location>
        <begin position="1083"/>
        <end position="1147"/>
    </location>
</feature>
<evidence type="ECO:0000256" key="3">
    <source>
        <dbReference type="ARBA" id="ARBA00023242"/>
    </source>
</evidence>
<dbReference type="InterPro" id="IPR007015">
    <property type="entry name" value="DNA_pol_V/MYBBP1A"/>
</dbReference>
<dbReference type="InterPro" id="IPR016024">
    <property type="entry name" value="ARM-type_fold"/>
</dbReference>
<feature type="region of interest" description="Disordered" evidence="4">
    <location>
        <begin position="1275"/>
        <end position="1303"/>
    </location>
</feature>
<feature type="compositionally biased region" description="Acidic residues" evidence="4">
    <location>
        <begin position="1496"/>
        <end position="1510"/>
    </location>
</feature>
<accession>A0A6J7ZZ30</accession>
<dbReference type="PANTHER" id="PTHR13213">
    <property type="entry name" value="MYB-BINDING PROTEIN 1A FAMILY MEMBER"/>
    <property type="match status" value="1"/>
</dbReference>
<gene>
    <name evidence="5" type="ORF">MCOR_1785</name>
</gene>
<dbReference type="OrthoDB" id="342531at2759"/>
<comment type="subcellular location">
    <subcellularLocation>
        <location evidence="1">Nucleus</location>
    </subcellularLocation>
</comment>
<dbReference type="GO" id="GO:0005730">
    <property type="term" value="C:nucleolus"/>
    <property type="evidence" value="ECO:0007669"/>
    <property type="project" value="InterPro"/>
</dbReference>
<dbReference type="SUPFAM" id="SSF48371">
    <property type="entry name" value="ARM repeat"/>
    <property type="match status" value="1"/>
</dbReference>
<dbReference type="Proteomes" id="UP000507470">
    <property type="component" value="Unassembled WGS sequence"/>
</dbReference>
<dbReference type="GO" id="GO:0003723">
    <property type="term" value="F:RNA binding"/>
    <property type="evidence" value="ECO:0007669"/>
    <property type="project" value="TreeGrafter"/>
</dbReference>
<keyword evidence="5" id="KW-0808">Transferase</keyword>
<dbReference type="PANTHER" id="PTHR13213:SF2">
    <property type="entry name" value="MYB-BINDING PROTEIN 1A"/>
    <property type="match status" value="1"/>
</dbReference>
<proteinExistence type="inferred from homology"/>
<sequence>MTENNETKALKIDKQILDKFWTLSESSSAEIIKATDQLVVLLKIKQKRNTETELSEELEYSVKRLVKGLASSRETARQGFSVALCQILRKFDVVTVEEFLNLISKHLKLPKKESKAEKGSSFLGESLAYLTLIQSGRLLQGDGQFIKKVIRGLLWVSEKRVYLKQICYNGICLIVQQISSEDFEQYAWPEIEPELKTGWEGCSADVFSLLITCRKHHSELVNKQFLKEHWKTKKLFKEDHFTKLWNILMEGTSCDPVIHHINKIIVQELVHNKCSLGQFWQAGQGIVFGKSQVKLLNLGFHMLLELLPLVKTADEMRQLLSRETVKTWVKNVDGKLRDLNPLLTVTKTLGSEFVNVMKSCDNSDIQIAIMKCIVQTQGFPGNQTTKTLDSLVLQLSAEAAKDYGNYLMQTLIQQIRSVDPRPIGMMTSLHMLIHLRTLVTLSSTAADHKWQLQLLEFLMLHSYWKVIKESKAIKHCNHKCDEMPDKIRKQFQDSLHKSLTQLITFKTENSKSLSVHAYKDTIYLLATYVQTLLDDKTNTVALVKPMRDQARADWDTVFKHLKEIHSKEDTAVNHAFELLFLFNAIQIFTDGSTDNSGLEDLIVCYKKASEKKRKSVSKTPKREPAWIEVLTELLLSMMSQGSTFARMVANNVFACMANHITPEAMSLITEVLKVEKPGEDNSLLDIEDDEEDMEEMESDAEEEEEDKETEEVEESASDEDTDSSEEEKDEVDEEFRAAIKSALGPAAVEEGDEGDEEEEDEDMSDSEMFKLDTALAMVFKNSKRNKEKEKKETQKQLDSFKLRVLDLVEALVKTQLSRDLVLDLLFPLLELMMHGEKVKENRELSNKATGVFKQLYKRQKVHGSVTVGTDRCLESLKSVIEMSKKVIDKSLLQSLSDAFFLVKTRSHQDQGDSSVNKEQEHERLHKEVIRILAEELEICLTKKNSKINMAFFTNIVSKAPAIYWPLAKTLFKILKGDDPKGFFKIQACSMLAVIINKTVQDSLEETEWDNFTTESIQTIEYIFKNMTETQWSSDDDWEEIMTAIELDVTGADQPEEAVSIDNTNSVNLMEQTVSTKVKFNQKTDVSVKPDNESTSQQADVTVNPDNESTSQQTDVTVNPDIKSTSQKTDVTVNPDTESASQQADVTVNPYTESTSQLADVTFNPDIESTSQHADVNFNPDTETTSQQADVAVNPDTESTSQQADVTADTFNPEYDSRSKETVVTNELLHQDDSIIQVIHNITTINPNDNSTTRQVDITDFTVEHNNTFTTGLADVNNITDQPDDQSTNEQLDAPNIRVNPNDDHTSQYADVSYVKCNHVEGSLQQANITNGKVNLDDNSTSQQVEVTYVTVIPDDFSNRHQADVTDLTASYDNSYVPQQCTSETNFSIQKRRHKWKKKIKWLKMRWLRFEKKDPDHISFKHKFDDSFRKMRVTEKTRKGRPVNVMEIPKRYTVKQTVSAAKKKDLLNLCKTGVIPSEYHSFYKGLPSDNKTPDILPDPDFEEDEIDSEKE</sequence>
<feature type="compositionally biased region" description="Acidic residues" evidence="4">
    <location>
        <begin position="685"/>
        <end position="733"/>
    </location>
</feature>
<evidence type="ECO:0000256" key="1">
    <source>
        <dbReference type="ARBA" id="ARBA00004123"/>
    </source>
</evidence>
<dbReference type="EC" id="2.7.7.7" evidence="5"/>
<dbReference type="GO" id="GO:0043565">
    <property type="term" value="F:sequence-specific DNA binding"/>
    <property type="evidence" value="ECO:0007669"/>
    <property type="project" value="TreeGrafter"/>
</dbReference>
<keyword evidence="5" id="KW-0548">Nucleotidyltransferase</keyword>
<feature type="region of interest" description="Disordered" evidence="4">
    <location>
        <begin position="1485"/>
        <end position="1510"/>
    </location>
</feature>
<organism evidence="5 6">
    <name type="scientific">Mytilus coruscus</name>
    <name type="common">Sea mussel</name>
    <dbReference type="NCBI Taxonomy" id="42192"/>
    <lineage>
        <taxon>Eukaryota</taxon>
        <taxon>Metazoa</taxon>
        <taxon>Spiralia</taxon>
        <taxon>Lophotrochozoa</taxon>
        <taxon>Mollusca</taxon>
        <taxon>Bivalvia</taxon>
        <taxon>Autobranchia</taxon>
        <taxon>Pteriomorphia</taxon>
        <taxon>Mytilida</taxon>
        <taxon>Mytiloidea</taxon>
        <taxon>Mytilidae</taxon>
        <taxon>Mytilinae</taxon>
        <taxon>Mytilus</taxon>
    </lineage>
</organism>
<dbReference type="EMBL" id="CACVKT020000368">
    <property type="protein sequence ID" value="CAC5358595.1"/>
    <property type="molecule type" value="Genomic_DNA"/>
</dbReference>
<keyword evidence="3" id="KW-0539">Nucleus</keyword>
<comment type="similarity">
    <text evidence="2">Belongs to the MYBBP1A family.</text>
</comment>
<feature type="compositionally biased region" description="Polar residues" evidence="4">
    <location>
        <begin position="1092"/>
        <end position="1147"/>
    </location>
</feature>
<keyword evidence="6" id="KW-1185">Reference proteome</keyword>
<dbReference type="GO" id="GO:0003887">
    <property type="term" value="F:DNA-directed DNA polymerase activity"/>
    <property type="evidence" value="ECO:0007669"/>
    <property type="project" value="UniProtKB-EC"/>
</dbReference>
<protein>
    <submittedName>
        <fullName evidence="5">POL5</fullName>
        <ecNumber evidence="5">2.7.7.7</ecNumber>
    </submittedName>
</protein>
<name>A0A6J7ZZ30_MYTCO</name>
<feature type="compositionally biased region" description="Acidic residues" evidence="4">
    <location>
        <begin position="749"/>
        <end position="765"/>
    </location>
</feature>
<feature type="region of interest" description="Disordered" evidence="4">
    <location>
        <begin position="678"/>
        <end position="767"/>
    </location>
</feature>
<feature type="compositionally biased region" description="Polar residues" evidence="4">
    <location>
        <begin position="1275"/>
        <end position="1290"/>
    </location>
</feature>
<reference evidence="5 6" key="1">
    <citation type="submission" date="2020-06" db="EMBL/GenBank/DDBJ databases">
        <authorList>
            <person name="Li R."/>
            <person name="Bekaert M."/>
        </authorList>
    </citation>
    <scope>NUCLEOTIDE SEQUENCE [LARGE SCALE GENOMIC DNA]</scope>
    <source>
        <strain evidence="6">wild</strain>
    </source>
</reference>
<evidence type="ECO:0000313" key="5">
    <source>
        <dbReference type="EMBL" id="CAC5358595.1"/>
    </source>
</evidence>
<dbReference type="GO" id="GO:0003714">
    <property type="term" value="F:transcription corepressor activity"/>
    <property type="evidence" value="ECO:0007669"/>
    <property type="project" value="TreeGrafter"/>
</dbReference>
<evidence type="ECO:0000256" key="4">
    <source>
        <dbReference type="SAM" id="MobiDB-lite"/>
    </source>
</evidence>
<dbReference type="Pfam" id="PF04931">
    <property type="entry name" value="DNA_pol_phi"/>
    <property type="match status" value="1"/>
</dbReference>
<evidence type="ECO:0000313" key="6">
    <source>
        <dbReference type="Proteomes" id="UP000507470"/>
    </source>
</evidence>
<evidence type="ECO:0000256" key="2">
    <source>
        <dbReference type="ARBA" id="ARBA00006809"/>
    </source>
</evidence>